<protein>
    <submittedName>
        <fullName evidence="1">Uncharacterized protein</fullName>
    </submittedName>
</protein>
<evidence type="ECO:0000313" key="2">
    <source>
        <dbReference type="Proteomes" id="UP000194841"/>
    </source>
</evidence>
<reference evidence="1 2" key="1">
    <citation type="submission" date="2017-02" db="EMBL/GenBank/DDBJ databases">
        <title>Pseudoalteromonas ulvae TC14 Genome.</title>
        <authorList>
            <person name="Molmeret M."/>
        </authorList>
    </citation>
    <scope>NUCLEOTIDE SEQUENCE [LARGE SCALE GENOMIC DNA]</scope>
    <source>
        <strain evidence="1">TC14</strain>
    </source>
</reference>
<proteinExistence type="predicted"/>
<dbReference type="AlphaFoldDB" id="A0A244CML9"/>
<evidence type="ECO:0000313" key="1">
    <source>
        <dbReference type="EMBL" id="OUL56881.1"/>
    </source>
</evidence>
<name>A0A244CML9_PSEDV</name>
<dbReference type="RefSeq" id="WP_086745135.1">
    <property type="nucleotide sequence ID" value="NZ_MWPV01000005.1"/>
</dbReference>
<gene>
    <name evidence="1" type="ORF">B1199_16065</name>
</gene>
<sequence length="74" mass="7592">MITSIACPACQVGTIPIDARLLAAGQSFSCGTCFAVIGVAEKSKDVLANGVNEFSNLKNKLDGMKTKELSVSGA</sequence>
<organism evidence="1 2">
    <name type="scientific">Pseudoalteromonas ulvae</name>
    <dbReference type="NCBI Taxonomy" id="107327"/>
    <lineage>
        <taxon>Bacteria</taxon>
        <taxon>Pseudomonadati</taxon>
        <taxon>Pseudomonadota</taxon>
        <taxon>Gammaproteobacteria</taxon>
        <taxon>Alteromonadales</taxon>
        <taxon>Pseudoalteromonadaceae</taxon>
        <taxon>Pseudoalteromonas</taxon>
    </lineage>
</organism>
<comment type="caution">
    <text evidence="1">The sequence shown here is derived from an EMBL/GenBank/DDBJ whole genome shotgun (WGS) entry which is preliminary data.</text>
</comment>
<keyword evidence="2" id="KW-1185">Reference proteome</keyword>
<accession>A0A244CML9</accession>
<dbReference type="Proteomes" id="UP000194841">
    <property type="component" value="Unassembled WGS sequence"/>
</dbReference>
<dbReference type="EMBL" id="MWPV01000005">
    <property type="protein sequence ID" value="OUL56881.1"/>
    <property type="molecule type" value="Genomic_DNA"/>
</dbReference>